<evidence type="ECO:0000259" key="6">
    <source>
        <dbReference type="PROSITE" id="PS50268"/>
    </source>
</evidence>
<evidence type="ECO:0000256" key="2">
    <source>
        <dbReference type="ARBA" id="ARBA00022737"/>
    </source>
</evidence>
<dbReference type="PROSITE" id="PS50268">
    <property type="entry name" value="CADHERIN_2"/>
    <property type="match status" value="2"/>
</dbReference>
<gene>
    <name evidence="7" type="ORF">GSOID_T00031758001</name>
</gene>
<evidence type="ECO:0000313" key="7">
    <source>
        <dbReference type="EMBL" id="CBY38246.1"/>
    </source>
</evidence>
<dbReference type="GO" id="GO:0016342">
    <property type="term" value="C:catenin complex"/>
    <property type="evidence" value="ECO:0007669"/>
    <property type="project" value="TreeGrafter"/>
</dbReference>
<dbReference type="Proteomes" id="UP000011014">
    <property type="component" value="Unassembled WGS sequence"/>
</dbReference>
<organism evidence="7">
    <name type="scientific">Oikopleura dioica</name>
    <name type="common">Tunicate</name>
    <dbReference type="NCBI Taxonomy" id="34765"/>
    <lineage>
        <taxon>Eukaryota</taxon>
        <taxon>Metazoa</taxon>
        <taxon>Chordata</taxon>
        <taxon>Tunicata</taxon>
        <taxon>Appendicularia</taxon>
        <taxon>Copelata</taxon>
        <taxon>Oikopleuridae</taxon>
        <taxon>Oikopleura</taxon>
    </lineage>
</organism>
<dbReference type="PANTHER" id="PTHR24027:SF438">
    <property type="entry name" value="CADHERIN 23"/>
    <property type="match status" value="1"/>
</dbReference>
<accession>E4YS04</accession>
<dbReference type="Gene3D" id="2.60.40.60">
    <property type="entry name" value="Cadherins"/>
    <property type="match status" value="2"/>
</dbReference>
<dbReference type="GO" id="GO:0008013">
    <property type="term" value="F:beta-catenin binding"/>
    <property type="evidence" value="ECO:0007669"/>
    <property type="project" value="TreeGrafter"/>
</dbReference>
<keyword evidence="3 5" id="KW-0106">Calcium</keyword>
<dbReference type="InterPro" id="IPR015919">
    <property type="entry name" value="Cadherin-like_sf"/>
</dbReference>
<dbReference type="InterPro" id="IPR020894">
    <property type="entry name" value="Cadherin_CS"/>
</dbReference>
<dbReference type="SMART" id="SM00112">
    <property type="entry name" value="CA"/>
    <property type="match status" value="1"/>
</dbReference>
<sequence>MTISAEDSKGKTLEKKKSFNLIVSDGNDNRPSFDKSFYNFEIKEHAKAGTKLTPISSVDEIIVTDADLQTDRKGLDLCEVGWNFGDFEFKIDSEYFQVRTCFSSKKKRYEPVISLKAAFDEKLDREKSNQFLENPLDFEIWAEDMGVPAQKSEKVKIFVKLADINDHAPRFDMAEYSGSAREDVAIAAEVMRVDIIDADTGSNADVIVRLVGDETASFAVEVSDDQSQAIIRTKKQLDAERDFPPNQVYKFELTAYSKEKLQNAENTIAKAQVQVKVINVDEPPVVSERRLFVDENLAPGTAIANSSGLAADPEGDSFR</sequence>
<dbReference type="EMBL" id="FN655166">
    <property type="protein sequence ID" value="CBY38246.1"/>
    <property type="molecule type" value="Genomic_DNA"/>
</dbReference>
<dbReference type="GO" id="GO:0045296">
    <property type="term" value="F:cadherin binding"/>
    <property type="evidence" value="ECO:0007669"/>
    <property type="project" value="TreeGrafter"/>
</dbReference>
<feature type="domain" description="Cadherin" evidence="6">
    <location>
        <begin position="34"/>
        <end position="171"/>
    </location>
</feature>
<dbReference type="GO" id="GO:0031175">
    <property type="term" value="P:neuron projection development"/>
    <property type="evidence" value="ECO:0007669"/>
    <property type="project" value="TreeGrafter"/>
</dbReference>
<feature type="domain" description="Cadherin" evidence="6">
    <location>
        <begin position="172"/>
        <end position="286"/>
    </location>
</feature>
<evidence type="ECO:0000256" key="1">
    <source>
        <dbReference type="ARBA" id="ARBA00004370"/>
    </source>
</evidence>
<comment type="subcellular location">
    <subcellularLocation>
        <location evidence="1">Membrane</location>
    </subcellularLocation>
</comment>
<keyword evidence="4" id="KW-0472">Membrane</keyword>
<dbReference type="PROSITE" id="PS00232">
    <property type="entry name" value="CADHERIN_1"/>
    <property type="match status" value="2"/>
</dbReference>
<dbReference type="CDD" id="cd11304">
    <property type="entry name" value="Cadherin_repeat"/>
    <property type="match status" value="1"/>
</dbReference>
<evidence type="ECO:0000256" key="5">
    <source>
        <dbReference type="PROSITE-ProRule" id="PRU00043"/>
    </source>
</evidence>
<dbReference type="PANTHER" id="PTHR24027">
    <property type="entry name" value="CADHERIN-23"/>
    <property type="match status" value="1"/>
</dbReference>
<protein>
    <recommendedName>
        <fullName evidence="6">Cadherin domain-containing protein</fullName>
    </recommendedName>
</protein>
<dbReference type="GO" id="GO:0005509">
    <property type="term" value="F:calcium ion binding"/>
    <property type="evidence" value="ECO:0007669"/>
    <property type="project" value="UniProtKB-UniRule"/>
</dbReference>
<reference evidence="7" key="1">
    <citation type="journal article" date="2010" name="Science">
        <title>Plasticity of animal genome architecture unmasked by rapid evolution of a pelagic tunicate.</title>
        <authorList>
            <person name="Denoeud F."/>
            <person name="Henriet S."/>
            <person name="Mungpakdee S."/>
            <person name="Aury J.M."/>
            <person name="Da Silva C."/>
            <person name="Brinkmann H."/>
            <person name="Mikhaleva J."/>
            <person name="Olsen L.C."/>
            <person name="Jubin C."/>
            <person name="Canestro C."/>
            <person name="Bouquet J.M."/>
            <person name="Danks G."/>
            <person name="Poulain J."/>
            <person name="Campsteijn C."/>
            <person name="Adamski M."/>
            <person name="Cross I."/>
            <person name="Yadetie F."/>
            <person name="Muffato M."/>
            <person name="Louis A."/>
            <person name="Butcher S."/>
            <person name="Tsagkogeorga G."/>
            <person name="Konrad A."/>
            <person name="Singh S."/>
            <person name="Jensen M.F."/>
            <person name="Cong E.H."/>
            <person name="Eikeseth-Otteraa H."/>
            <person name="Noel B."/>
            <person name="Anthouard V."/>
            <person name="Porcel B.M."/>
            <person name="Kachouri-Lafond R."/>
            <person name="Nishino A."/>
            <person name="Ugolini M."/>
            <person name="Chourrout P."/>
            <person name="Nishida H."/>
            <person name="Aasland R."/>
            <person name="Huzurbazar S."/>
            <person name="Westhof E."/>
            <person name="Delsuc F."/>
            <person name="Lehrach H."/>
            <person name="Reinhardt R."/>
            <person name="Weissenbach J."/>
            <person name="Roy S.W."/>
            <person name="Artiguenave F."/>
            <person name="Postlethwait J.H."/>
            <person name="Manak J.R."/>
            <person name="Thompson E.M."/>
            <person name="Jaillon O."/>
            <person name="Du Pasquier L."/>
            <person name="Boudinot P."/>
            <person name="Liberles D.A."/>
            <person name="Volff J.N."/>
            <person name="Philippe H."/>
            <person name="Lenhard B."/>
            <person name="Roest Crollius H."/>
            <person name="Wincker P."/>
            <person name="Chourrout D."/>
        </authorList>
    </citation>
    <scope>NUCLEOTIDE SEQUENCE [LARGE SCALE GENOMIC DNA]</scope>
</reference>
<dbReference type="SUPFAM" id="SSF49313">
    <property type="entry name" value="Cadherin-like"/>
    <property type="match status" value="2"/>
</dbReference>
<dbReference type="PRINTS" id="PR00205">
    <property type="entry name" value="CADHERIN"/>
</dbReference>
<dbReference type="GO" id="GO:0007156">
    <property type="term" value="P:homophilic cell adhesion via plasma membrane adhesion molecules"/>
    <property type="evidence" value="ECO:0007669"/>
    <property type="project" value="InterPro"/>
</dbReference>
<dbReference type="AlphaFoldDB" id="E4YS04"/>
<name>E4YS04_OIKDI</name>
<dbReference type="GO" id="GO:0016477">
    <property type="term" value="P:cell migration"/>
    <property type="evidence" value="ECO:0007669"/>
    <property type="project" value="TreeGrafter"/>
</dbReference>
<evidence type="ECO:0000256" key="4">
    <source>
        <dbReference type="ARBA" id="ARBA00023136"/>
    </source>
</evidence>
<evidence type="ECO:0000256" key="3">
    <source>
        <dbReference type="ARBA" id="ARBA00022837"/>
    </source>
</evidence>
<proteinExistence type="predicted"/>
<dbReference type="Pfam" id="PF00028">
    <property type="entry name" value="Cadherin"/>
    <property type="match status" value="1"/>
</dbReference>
<keyword evidence="2" id="KW-0677">Repeat</keyword>
<dbReference type="InterPro" id="IPR002126">
    <property type="entry name" value="Cadherin-like_dom"/>
</dbReference>
<dbReference type="InterPro" id="IPR039808">
    <property type="entry name" value="Cadherin"/>
</dbReference>